<comment type="caution">
    <text evidence="2">The sequence shown here is derived from an EMBL/GenBank/DDBJ whole genome shotgun (WGS) entry which is preliminary data.</text>
</comment>
<dbReference type="EMBL" id="JACCFW010000001">
    <property type="protein sequence ID" value="NYJ74861.1"/>
    <property type="molecule type" value="Genomic_DNA"/>
</dbReference>
<dbReference type="PANTHER" id="PTHR43317:SF3">
    <property type="entry name" value="BLR2883 PROTEIN"/>
    <property type="match status" value="1"/>
</dbReference>
<dbReference type="GO" id="GO:0006596">
    <property type="term" value="P:polyamine biosynthetic process"/>
    <property type="evidence" value="ECO:0007669"/>
    <property type="project" value="UniProtKB-KW"/>
</dbReference>
<keyword evidence="1" id="KW-0620">Polyamine biosynthesis</keyword>
<dbReference type="AlphaFoldDB" id="A0A853DJB7"/>
<accession>A0A853DJB7</accession>
<dbReference type="PANTHER" id="PTHR43317">
    <property type="entry name" value="THERMOSPERMINE SYNTHASE ACAULIS5"/>
    <property type="match status" value="1"/>
</dbReference>
<organism evidence="2 3">
    <name type="scientific">Allobranchiibius huperziae</name>
    <dbReference type="NCBI Taxonomy" id="1874116"/>
    <lineage>
        <taxon>Bacteria</taxon>
        <taxon>Bacillati</taxon>
        <taxon>Actinomycetota</taxon>
        <taxon>Actinomycetes</taxon>
        <taxon>Micrococcales</taxon>
        <taxon>Dermacoccaceae</taxon>
        <taxon>Allobranchiibius</taxon>
    </lineage>
</organism>
<gene>
    <name evidence="2" type="ORF">HNR15_001824</name>
</gene>
<evidence type="ECO:0000313" key="2">
    <source>
        <dbReference type="EMBL" id="NYJ74861.1"/>
    </source>
</evidence>
<evidence type="ECO:0000256" key="1">
    <source>
        <dbReference type="ARBA" id="ARBA00023115"/>
    </source>
</evidence>
<sequence length="252" mass="27779">MAGPPRQVTAVRELTRMSARLQELAYSETPRGTISLRRRREPTLDVDVYEVKLDDEFLMSSLFTVAEIELARLGLAQTRGSDLDVVVGGLGLGCTARAALEDPRVRSMIVVDALAEVIDWHERKLLPGADDLVDDPRTRLVLADFFAMAASDDGFDPDAAGRRFDAVLLDIDHTPRHVLHPDHAAFYSLDGLRRLKGHLKPDGVFALWSDDPPDDDFITLLDGVFDSSEAHVVTFANFLTGGHSANTVYVAR</sequence>
<reference evidence="2 3" key="1">
    <citation type="submission" date="2020-07" db="EMBL/GenBank/DDBJ databases">
        <title>Sequencing the genomes of 1000 actinobacteria strains.</title>
        <authorList>
            <person name="Klenk H.-P."/>
        </authorList>
    </citation>
    <scope>NUCLEOTIDE SEQUENCE [LARGE SCALE GENOMIC DNA]</scope>
    <source>
        <strain evidence="2 3">DSM 29531</strain>
    </source>
</reference>
<dbReference type="Proteomes" id="UP000571817">
    <property type="component" value="Unassembled WGS sequence"/>
</dbReference>
<dbReference type="SUPFAM" id="SSF53335">
    <property type="entry name" value="S-adenosyl-L-methionine-dependent methyltransferases"/>
    <property type="match status" value="1"/>
</dbReference>
<dbReference type="InterPro" id="IPR029063">
    <property type="entry name" value="SAM-dependent_MTases_sf"/>
</dbReference>
<keyword evidence="3" id="KW-1185">Reference proteome</keyword>
<dbReference type="Gene3D" id="3.40.50.150">
    <property type="entry name" value="Vaccinia Virus protein VP39"/>
    <property type="match status" value="1"/>
</dbReference>
<protein>
    <submittedName>
        <fullName evidence="2">Spermidine synthase</fullName>
    </submittedName>
</protein>
<dbReference type="RefSeq" id="WP_343048483.1">
    <property type="nucleotide sequence ID" value="NZ_JACCFW010000001.1"/>
</dbReference>
<proteinExistence type="predicted"/>
<evidence type="ECO:0000313" key="3">
    <source>
        <dbReference type="Proteomes" id="UP000571817"/>
    </source>
</evidence>
<name>A0A853DJB7_9MICO</name>